<reference evidence="13" key="1">
    <citation type="submission" date="2021-06" db="EMBL/GenBank/DDBJ databases">
        <title>Candida auris outbreak in lebanese hospital.</title>
        <authorList>
            <person name="Finianos M."/>
        </authorList>
    </citation>
    <scope>NUCLEOTIDE SEQUENCE</scope>
    <source>
        <strain evidence="13">CA7LBN</strain>
    </source>
</reference>
<keyword evidence="8" id="KW-0659">Purine metabolism</keyword>
<comment type="catalytic activity">
    <reaction evidence="1">
        <text>5-hydroxyisourate + H2O = 5-hydroxy-2-oxo-4-ureido-2,5-dihydro-1H-imidazole-5-carboxylate + H(+)</text>
        <dbReference type="Rhea" id="RHEA:23736"/>
        <dbReference type="ChEBI" id="CHEBI:15377"/>
        <dbReference type="ChEBI" id="CHEBI:15378"/>
        <dbReference type="ChEBI" id="CHEBI:18072"/>
        <dbReference type="ChEBI" id="CHEBI:58639"/>
        <dbReference type="EC" id="3.5.2.17"/>
    </reaction>
</comment>
<name>A0A8F3AIY6_CANAR</name>
<dbReference type="InterPro" id="IPR018856">
    <property type="entry name" value="Stn1_N"/>
</dbReference>
<organism evidence="13">
    <name type="scientific">Candidozyma auris</name>
    <name type="common">Yeast</name>
    <name type="synonym">Candida auris</name>
    <dbReference type="NCBI Taxonomy" id="498019"/>
    <lineage>
        <taxon>Eukaryota</taxon>
        <taxon>Fungi</taxon>
        <taxon>Dikarya</taxon>
        <taxon>Ascomycota</taxon>
        <taxon>Saccharomycotina</taxon>
        <taxon>Pichiomycetes</taxon>
        <taxon>Metschnikowiaceae</taxon>
        <taxon>Candidozyma</taxon>
    </lineage>
</organism>
<keyword evidence="10" id="KW-0779">Telomere</keyword>
<feature type="domain" description="CST complex subunit Stn1 N-terminal" evidence="12">
    <location>
        <begin position="22"/>
        <end position="196"/>
    </location>
</feature>
<dbReference type="PANTHER" id="PTHR10395">
    <property type="entry name" value="URICASE AND TRANSTHYRETIN-RELATED"/>
    <property type="match status" value="1"/>
</dbReference>
<comment type="subunit">
    <text evidence="5">Homotetramer.</text>
</comment>
<dbReference type="AlphaFoldDB" id="A0A8F3AIY6"/>
<protein>
    <recommendedName>
        <fullName evidence="6">hydroxyisourate hydrolase</fullName>
        <ecNumber evidence="6">3.5.2.17</ecNumber>
    </recommendedName>
</protein>
<dbReference type="InterPro" id="IPR014306">
    <property type="entry name" value="Hydroxyisourate_hydrolase"/>
</dbReference>
<dbReference type="Gene3D" id="2.60.40.180">
    <property type="entry name" value="Transthyretin/hydroxyisourate hydrolase domain"/>
    <property type="match status" value="1"/>
</dbReference>
<evidence type="ECO:0000256" key="8">
    <source>
        <dbReference type="ARBA" id="ARBA00022631"/>
    </source>
</evidence>
<dbReference type="GO" id="GO:0033971">
    <property type="term" value="F:hydroxyisourate hydrolase activity"/>
    <property type="evidence" value="ECO:0007669"/>
    <property type="project" value="UniProtKB-EC"/>
</dbReference>
<dbReference type="PANTHER" id="PTHR10395:SF7">
    <property type="entry name" value="5-HYDROXYISOURATE HYDROLASE"/>
    <property type="match status" value="1"/>
</dbReference>
<comment type="similarity">
    <text evidence="4">Belongs to the transthyretin family. 5-hydroxyisourate hydrolase subfamily.</text>
</comment>
<sequence length="488" mass="55134">MALRRDIAPGQNHIALRKWGKTFYSPQLFHLAPTFDKVVPLAIRDIVKAKTMLQVYGVQGLEEHTKGSILINNYPVRCVKIFGRVLSYAYKNYDTGGDRNPNNFYLLTVDDCSGDVSHITVKIPEHCVYEHFEEDALVQVVGRASFVQDYSRQIVGDSLTVLSLGPDLAIEIEFWKQILSTRRLLKHSWKYNPEYVVSKGAVSEPRFSKKDYLHRLEKQKLRLSDAASQITQQFHVLDSFSEDSHLHVDAICLEAGAEHVTSESTGMDPKFLSSVVESEEEVNTDVDFHSQSNAEKSNSRWASAITEIDIYVHSTVGRYRHLYMAPNSPTFISTQSTQFMSVDPITCHILDTSLGKPAKGVTCSIYYISPLITDKSNEGAYDLNSPETPFAMSKTDNDGRVKNWVVNPSLDNSTASHLGIASSKWSDLKPGIYKIKFLTGKYFHDLNSSNRTFFPFVEIIFQVENPPDNHYHVPLLLSNHSYSTYRGS</sequence>
<evidence type="ECO:0000256" key="10">
    <source>
        <dbReference type="ARBA" id="ARBA00022895"/>
    </source>
</evidence>
<dbReference type="InterPro" id="IPR023416">
    <property type="entry name" value="Transthyretin/HIU_hydrolase_d"/>
</dbReference>
<dbReference type="Pfam" id="PF10451">
    <property type="entry name" value="Stn1"/>
    <property type="match status" value="1"/>
</dbReference>
<comment type="subcellular location">
    <subcellularLocation>
        <location evidence="3">Chromosome</location>
        <location evidence="3">Telomere</location>
    </subcellularLocation>
</comment>
<accession>A0A8F3AIY6</accession>
<evidence type="ECO:0000256" key="3">
    <source>
        <dbReference type="ARBA" id="ARBA00004574"/>
    </source>
</evidence>
<dbReference type="Pfam" id="PF00576">
    <property type="entry name" value="Transthyretin"/>
    <property type="match status" value="1"/>
</dbReference>
<dbReference type="NCBIfam" id="TIGR02962">
    <property type="entry name" value="hdxy_isourate"/>
    <property type="match status" value="1"/>
</dbReference>
<keyword evidence="7" id="KW-0158">Chromosome</keyword>
<dbReference type="CDD" id="cd05822">
    <property type="entry name" value="TLP_HIUase"/>
    <property type="match status" value="1"/>
</dbReference>
<dbReference type="Proteomes" id="UP000825438">
    <property type="component" value="Chromosome IV"/>
</dbReference>
<feature type="domain" description="Transthyretin/hydroxyisourate hydrolase" evidence="11">
    <location>
        <begin position="345"/>
        <end position="487"/>
    </location>
</feature>
<proteinExistence type="inferred from homology"/>
<dbReference type="SUPFAM" id="SSF49472">
    <property type="entry name" value="Transthyretin (synonym: prealbumin)"/>
    <property type="match status" value="1"/>
</dbReference>
<evidence type="ECO:0000256" key="9">
    <source>
        <dbReference type="ARBA" id="ARBA00022801"/>
    </source>
</evidence>
<evidence type="ECO:0000256" key="6">
    <source>
        <dbReference type="ARBA" id="ARBA00012609"/>
    </source>
</evidence>
<evidence type="ECO:0000256" key="1">
    <source>
        <dbReference type="ARBA" id="ARBA00001043"/>
    </source>
</evidence>
<dbReference type="GO" id="GO:0006144">
    <property type="term" value="P:purine nucleobase metabolic process"/>
    <property type="evidence" value="ECO:0007669"/>
    <property type="project" value="UniProtKB-KW"/>
</dbReference>
<evidence type="ECO:0000256" key="7">
    <source>
        <dbReference type="ARBA" id="ARBA00022454"/>
    </source>
</evidence>
<dbReference type="EMBL" id="CP076752">
    <property type="protein sequence ID" value="QWW24838.1"/>
    <property type="molecule type" value="Genomic_DNA"/>
</dbReference>
<gene>
    <name evidence="13" type="ORF">CA7LBN_003695</name>
</gene>
<keyword evidence="9" id="KW-0378">Hydrolase</keyword>
<dbReference type="Gene3D" id="2.40.50.1040">
    <property type="match status" value="1"/>
</dbReference>
<evidence type="ECO:0000259" key="12">
    <source>
        <dbReference type="Pfam" id="PF10451"/>
    </source>
</evidence>
<dbReference type="InterPro" id="IPR036817">
    <property type="entry name" value="Transthyretin/HIU_hydrolase_sf"/>
</dbReference>
<evidence type="ECO:0000256" key="2">
    <source>
        <dbReference type="ARBA" id="ARBA00002704"/>
    </source>
</evidence>
<evidence type="ECO:0000256" key="4">
    <source>
        <dbReference type="ARBA" id="ARBA00009850"/>
    </source>
</evidence>
<evidence type="ECO:0000256" key="5">
    <source>
        <dbReference type="ARBA" id="ARBA00011881"/>
    </source>
</evidence>
<evidence type="ECO:0000259" key="11">
    <source>
        <dbReference type="Pfam" id="PF00576"/>
    </source>
</evidence>
<dbReference type="GO" id="GO:0000781">
    <property type="term" value="C:chromosome, telomeric region"/>
    <property type="evidence" value="ECO:0007669"/>
    <property type="project" value="UniProtKB-SubCell"/>
</dbReference>
<comment type="function">
    <text evidence="2">Catalyzes the hydrolysis of 5-hydroxyisourate (HIU) to 2-oxo-4-hydroxy-4-carboxy-5-ureidoimidazoline (OHCU).</text>
</comment>
<evidence type="ECO:0000313" key="13">
    <source>
        <dbReference type="EMBL" id="QWW24838.1"/>
    </source>
</evidence>
<dbReference type="EC" id="3.5.2.17" evidence="6"/>